<dbReference type="EMBL" id="CM047898">
    <property type="protein sequence ID" value="KAJ0105701.1"/>
    <property type="molecule type" value="Genomic_DNA"/>
</dbReference>
<organism evidence="1 2">
    <name type="scientific">Pistacia atlantica</name>
    <dbReference type="NCBI Taxonomy" id="434234"/>
    <lineage>
        <taxon>Eukaryota</taxon>
        <taxon>Viridiplantae</taxon>
        <taxon>Streptophyta</taxon>
        <taxon>Embryophyta</taxon>
        <taxon>Tracheophyta</taxon>
        <taxon>Spermatophyta</taxon>
        <taxon>Magnoliopsida</taxon>
        <taxon>eudicotyledons</taxon>
        <taxon>Gunneridae</taxon>
        <taxon>Pentapetalae</taxon>
        <taxon>rosids</taxon>
        <taxon>malvids</taxon>
        <taxon>Sapindales</taxon>
        <taxon>Anacardiaceae</taxon>
        <taxon>Pistacia</taxon>
    </lineage>
</organism>
<accession>A0ACC1C0C2</accession>
<protein>
    <submittedName>
        <fullName evidence="1">Uncharacterized protein</fullName>
    </submittedName>
</protein>
<comment type="caution">
    <text evidence="1">The sequence shown here is derived from an EMBL/GenBank/DDBJ whole genome shotgun (WGS) entry which is preliminary data.</text>
</comment>
<evidence type="ECO:0000313" key="2">
    <source>
        <dbReference type="Proteomes" id="UP001164250"/>
    </source>
</evidence>
<sequence>MQLRGNGLLSSIELASGGGC</sequence>
<name>A0ACC1C0C2_9ROSI</name>
<keyword evidence="2" id="KW-1185">Reference proteome</keyword>
<dbReference type="Proteomes" id="UP001164250">
    <property type="component" value="Chromosome 2"/>
</dbReference>
<evidence type="ECO:0000313" key="1">
    <source>
        <dbReference type="EMBL" id="KAJ0105701.1"/>
    </source>
</evidence>
<reference evidence="2" key="1">
    <citation type="journal article" date="2023" name="G3 (Bethesda)">
        <title>Genome assembly and association tests identify interacting loci associated with vigor, precocity, and sex in interspecific pistachio rootstocks.</title>
        <authorList>
            <person name="Palmer W."/>
            <person name="Jacygrad E."/>
            <person name="Sagayaradj S."/>
            <person name="Cavanaugh K."/>
            <person name="Han R."/>
            <person name="Bertier L."/>
            <person name="Beede B."/>
            <person name="Kafkas S."/>
            <person name="Golino D."/>
            <person name="Preece J."/>
            <person name="Michelmore R."/>
        </authorList>
    </citation>
    <scope>NUCLEOTIDE SEQUENCE [LARGE SCALE GENOMIC DNA]</scope>
</reference>
<gene>
    <name evidence="1" type="ORF">Patl1_18217</name>
</gene>
<proteinExistence type="predicted"/>